<keyword evidence="4" id="KW-1185">Reference proteome</keyword>
<dbReference type="Pfam" id="PF13193">
    <property type="entry name" value="AMP-binding_C"/>
    <property type="match status" value="1"/>
</dbReference>
<dbReference type="InterPro" id="IPR045851">
    <property type="entry name" value="AMP-bd_C_sf"/>
</dbReference>
<feature type="domain" description="AMP-dependent synthetase/ligase" evidence="1">
    <location>
        <begin position="21"/>
        <end position="376"/>
    </location>
</feature>
<dbReference type="InterPro" id="IPR020845">
    <property type="entry name" value="AMP-binding_CS"/>
</dbReference>
<dbReference type="Gene3D" id="3.30.300.30">
    <property type="match status" value="1"/>
</dbReference>
<dbReference type="InterPro" id="IPR000873">
    <property type="entry name" value="AMP-dep_synth/lig_dom"/>
</dbReference>
<accession>A0ABP4C574</accession>
<name>A0ABP4C574_9ACTN</name>
<dbReference type="Pfam" id="PF00501">
    <property type="entry name" value="AMP-binding"/>
    <property type="match status" value="1"/>
</dbReference>
<dbReference type="PROSITE" id="PS00455">
    <property type="entry name" value="AMP_BINDING"/>
    <property type="match status" value="1"/>
</dbReference>
<evidence type="ECO:0000259" key="2">
    <source>
        <dbReference type="Pfam" id="PF13193"/>
    </source>
</evidence>
<sequence length="522" mass="55832">MLARFIYAGPVTAFNLADLFEIVADACPDRLALVAGDTRLTYRQLDERATRVAHHLLDAGVRPGEHVGILSYNRAEWLETMIGCFKARVAPVNVNYRYVKDELTHLLGDSECVALVAEADLLQNVNRGDLPLLRHVVVLDGPAPDAQDYEKALAEASPSRADVLSLTGERSGDDPYILYTGGTTGLPKGVLWRSEDIFFSAMGGGNIGGTPISDPSELAAAADRDGMRTQVHAPLMHGGGQWVTWINLTTGGTIILYTERRFDAAKALEIAARERTQILMLVGNGMGHPVAEELAAREYDLEIFAFGSGGAPLSDDVRAKLLEAIPHAFISDNLGGSETGAIGPSLGGGRFQMHPQMAVLSDDLLPVAPGETGTVARTGNIPLGYWKDEKKSAETFKTGPDGRRWALQGDYARLEEDGVVLLLGRGSLVVNTGGEKVFTEEVEAALRTCPGITDAIVVGLPDPRLGSKVAAVVAGTATEEGVKEHCRSLLAGYKIPRALAVVDELQLTAVGKPDYAWARAQF</sequence>
<dbReference type="InterPro" id="IPR025110">
    <property type="entry name" value="AMP-bd_C"/>
</dbReference>
<reference evidence="4" key="1">
    <citation type="journal article" date="2019" name="Int. J. Syst. Evol. Microbiol.">
        <title>The Global Catalogue of Microorganisms (GCM) 10K type strain sequencing project: providing services to taxonomists for standard genome sequencing and annotation.</title>
        <authorList>
            <consortium name="The Broad Institute Genomics Platform"/>
            <consortium name="The Broad Institute Genome Sequencing Center for Infectious Disease"/>
            <person name="Wu L."/>
            <person name="Ma J."/>
        </authorList>
    </citation>
    <scope>NUCLEOTIDE SEQUENCE [LARGE SCALE GENOMIC DNA]</scope>
    <source>
        <strain evidence="4">JCM 10696</strain>
    </source>
</reference>
<evidence type="ECO:0000259" key="1">
    <source>
        <dbReference type="Pfam" id="PF00501"/>
    </source>
</evidence>
<dbReference type="InterPro" id="IPR050237">
    <property type="entry name" value="ATP-dep_AMP-bd_enzyme"/>
</dbReference>
<dbReference type="EMBL" id="BAAAHH010000023">
    <property type="protein sequence ID" value="GAA0959971.1"/>
    <property type="molecule type" value="Genomic_DNA"/>
</dbReference>
<gene>
    <name evidence="3" type="ORF">GCM10009550_50480</name>
</gene>
<evidence type="ECO:0000313" key="4">
    <source>
        <dbReference type="Proteomes" id="UP001500665"/>
    </source>
</evidence>
<dbReference type="PANTHER" id="PTHR43767">
    <property type="entry name" value="LONG-CHAIN-FATTY-ACID--COA LIGASE"/>
    <property type="match status" value="1"/>
</dbReference>
<feature type="domain" description="AMP-binding enzyme C-terminal" evidence="2">
    <location>
        <begin position="441"/>
        <end position="512"/>
    </location>
</feature>
<protein>
    <submittedName>
        <fullName evidence="3">Acyl-CoA synthetase</fullName>
    </submittedName>
</protein>
<organism evidence="3 4">
    <name type="scientific">Actinocorallia libanotica</name>
    <dbReference type="NCBI Taxonomy" id="46162"/>
    <lineage>
        <taxon>Bacteria</taxon>
        <taxon>Bacillati</taxon>
        <taxon>Actinomycetota</taxon>
        <taxon>Actinomycetes</taxon>
        <taxon>Streptosporangiales</taxon>
        <taxon>Thermomonosporaceae</taxon>
        <taxon>Actinocorallia</taxon>
    </lineage>
</organism>
<dbReference type="Proteomes" id="UP001500665">
    <property type="component" value="Unassembled WGS sequence"/>
</dbReference>
<dbReference type="PANTHER" id="PTHR43767:SF1">
    <property type="entry name" value="NONRIBOSOMAL PEPTIDE SYNTHASE PES1 (EUROFUNG)-RELATED"/>
    <property type="match status" value="1"/>
</dbReference>
<dbReference type="SUPFAM" id="SSF56801">
    <property type="entry name" value="Acetyl-CoA synthetase-like"/>
    <property type="match status" value="1"/>
</dbReference>
<dbReference type="Gene3D" id="3.40.50.12780">
    <property type="entry name" value="N-terminal domain of ligase-like"/>
    <property type="match status" value="1"/>
</dbReference>
<dbReference type="NCBIfam" id="NF005863">
    <property type="entry name" value="PRK07798.1"/>
    <property type="match status" value="1"/>
</dbReference>
<comment type="caution">
    <text evidence="3">The sequence shown here is derived from an EMBL/GenBank/DDBJ whole genome shotgun (WGS) entry which is preliminary data.</text>
</comment>
<dbReference type="InterPro" id="IPR042099">
    <property type="entry name" value="ANL_N_sf"/>
</dbReference>
<proteinExistence type="predicted"/>
<evidence type="ECO:0000313" key="3">
    <source>
        <dbReference type="EMBL" id="GAA0959971.1"/>
    </source>
</evidence>